<dbReference type="SUPFAM" id="SSF53067">
    <property type="entry name" value="Actin-like ATPase domain"/>
    <property type="match status" value="2"/>
</dbReference>
<dbReference type="PANTHER" id="PTHR43190:SF3">
    <property type="entry name" value="N-ACETYL-D-GLUCOSAMINE KINASE"/>
    <property type="match status" value="1"/>
</dbReference>
<name>A0A0U5LBC7_9GAMM</name>
<geneLocation type="plasmid" evidence="3">
    <name>pEM01</name>
</geneLocation>
<dbReference type="InterPro" id="IPR043129">
    <property type="entry name" value="ATPase_NBD"/>
</dbReference>
<keyword evidence="2" id="KW-0808">Transferase</keyword>
<dbReference type="InterPro" id="IPR002731">
    <property type="entry name" value="ATPase_BadF"/>
</dbReference>
<sequence length="313" mass="32970">MSYLSHICHCLVTGIRWRNCVHQHYLLGIDGGGTHCRARLTTFHGELLAECQRGSANVFSDFSGATAVLTDLIDQAFSLAGLGAQAREQTTTVAGLAGANVASVARALAAWRSPETGFHCCTDVEIACMGAHQGAPGAVLIVGTGSQGAAWNGETFTLLGGWGFALSDHGSGAELGRRALRYALLAHEDIVPLTPLTRQLMAEFNHCPETLLLWTRQATPADWARFAPWVFAAATDNDAAGVTLIGDTAHDITLLTDKLRQLSHGNIALMGGIAAPILSWLPEARRAEIVPPQGDALSGALLLARQYAGVTAG</sequence>
<dbReference type="PANTHER" id="PTHR43190">
    <property type="entry name" value="N-ACETYL-D-GLUCOSAMINE KINASE"/>
    <property type="match status" value="1"/>
</dbReference>
<dbReference type="AlphaFoldDB" id="A0A0U5LBC7"/>
<dbReference type="CDD" id="cd24082">
    <property type="entry name" value="ASKHA_NBD_GspK-like"/>
    <property type="match status" value="1"/>
</dbReference>
<evidence type="ECO:0000313" key="2">
    <source>
        <dbReference type="EMBL" id="CUU26054.1"/>
    </source>
</evidence>
<feature type="domain" description="ATPase BadF/BadG/BcrA/BcrD type" evidence="1">
    <location>
        <begin position="27"/>
        <end position="304"/>
    </location>
</feature>
<dbReference type="KEGG" id="ege:EM595_p0357"/>
<dbReference type="PATRIC" id="fig|1619313.3.peg.3975"/>
<protein>
    <submittedName>
        <fullName evidence="2">Putative N-acetylglucosamine kinase</fullName>
    </submittedName>
</protein>
<dbReference type="Proteomes" id="UP000059419">
    <property type="component" value="Plasmid pEM01"/>
</dbReference>
<organism evidence="2 3">
    <name type="scientific">Duffyella gerundensis</name>
    <dbReference type="NCBI Taxonomy" id="1619313"/>
    <lineage>
        <taxon>Bacteria</taxon>
        <taxon>Pseudomonadati</taxon>
        <taxon>Pseudomonadota</taxon>
        <taxon>Gammaproteobacteria</taxon>
        <taxon>Enterobacterales</taxon>
        <taxon>Erwiniaceae</taxon>
        <taxon>Duffyella</taxon>
    </lineage>
</organism>
<dbReference type="GO" id="GO:0016301">
    <property type="term" value="F:kinase activity"/>
    <property type="evidence" value="ECO:0007669"/>
    <property type="project" value="UniProtKB-KW"/>
</dbReference>
<accession>A0A0U5LBC7</accession>
<proteinExistence type="predicted"/>
<evidence type="ECO:0000313" key="3">
    <source>
        <dbReference type="Proteomes" id="UP000059419"/>
    </source>
</evidence>
<evidence type="ECO:0000259" key="1">
    <source>
        <dbReference type="Pfam" id="PF01869"/>
    </source>
</evidence>
<dbReference type="Pfam" id="PF01869">
    <property type="entry name" value="BcrAD_BadFG"/>
    <property type="match status" value="1"/>
</dbReference>
<reference evidence="3" key="1">
    <citation type="submission" date="2015-11" db="EMBL/GenBank/DDBJ databases">
        <authorList>
            <person name="Blom J."/>
        </authorList>
    </citation>
    <scope>NUCLEOTIDE SEQUENCE [LARGE SCALE GENOMIC DNA]</scope>
    <source>
        <plasmid evidence="3">pEM01</plasmid>
    </source>
</reference>
<gene>
    <name evidence="2" type="ORF">EM595_p0357</name>
</gene>
<keyword evidence="2" id="KW-0418">Kinase</keyword>
<dbReference type="InterPro" id="IPR052519">
    <property type="entry name" value="Euk-type_GlcNAc_Kinase"/>
</dbReference>
<dbReference type="Gene3D" id="3.30.420.40">
    <property type="match status" value="2"/>
</dbReference>
<keyword evidence="3" id="KW-1185">Reference proteome</keyword>
<dbReference type="EMBL" id="LN907828">
    <property type="protein sequence ID" value="CUU26054.1"/>
    <property type="molecule type" value="Genomic_DNA"/>
</dbReference>